<dbReference type="Gene3D" id="1.10.8.270">
    <property type="entry name" value="putative rabgap domain of human tbc1 domain family member 14 like domains"/>
    <property type="match status" value="1"/>
</dbReference>
<dbReference type="SMART" id="SM00164">
    <property type="entry name" value="TBC"/>
    <property type="match status" value="1"/>
</dbReference>
<dbReference type="PANTHER" id="PTHR47219">
    <property type="entry name" value="RAB GTPASE-ACTIVATING PROTEIN 1-LIKE"/>
    <property type="match status" value="1"/>
</dbReference>
<evidence type="ECO:0000313" key="3">
    <source>
        <dbReference type="Proteomes" id="UP001190700"/>
    </source>
</evidence>
<name>A0AAE0GDN1_9CHLO</name>
<dbReference type="GO" id="GO:0031267">
    <property type="term" value="F:small GTPase binding"/>
    <property type="evidence" value="ECO:0007669"/>
    <property type="project" value="TreeGrafter"/>
</dbReference>
<dbReference type="SUPFAM" id="SSF47923">
    <property type="entry name" value="Ypt/Rab-GAP domain of gyp1p"/>
    <property type="match status" value="2"/>
</dbReference>
<dbReference type="Gene3D" id="1.10.472.80">
    <property type="entry name" value="Ypt/Rab-GAP domain of gyp1p, domain 3"/>
    <property type="match status" value="1"/>
</dbReference>
<dbReference type="Pfam" id="PF00566">
    <property type="entry name" value="RabGAP-TBC"/>
    <property type="match status" value="1"/>
</dbReference>
<reference evidence="2 3" key="1">
    <citation type="journal article" date="2015" name="Genome Biol. Evol.">
        <title>Comparative Genomics of a Bacterivorous Green Alga Reveals Evolutionary Causalities and Consequences of Phago-Mixotrophic Mode of Nutrition.</title>
        <authorList>
            <person name="Burns J.A."/>
            <person name="Paasch A."/>
            <person name="Narechania A."/>
            <person name="Kim E."/>
        </authorList>
    </citation>
    <scope>NUCLEOTIDE SEQUENCE [LARGE SCALE GENOMIC DNA]</scope>
    <source>
        <strain evidence="2 3">PLY_AMNH</strain>
    </source>
</reference>
<proteinExistence type="predicted"/>
<evidence type="ECO:0000259" key="1">
    <source>
        <dbReference type="PROSITE" id="PS50086"/>
    </source>
</evidence>
<dbReference type="InterPro" id="IPR000195">
    <property type="entry name" value="Rab-GAP-TBC_dom"/>
</dbReference>
<sequence length="482" mass="53493">MFQGFTHLVQWVTEKMGERTGRSEPFSPEEAARLHRWSEAAWTPGVATSINRAQDYLELSGASLKKAQAPPGYYESLLEGLHDANTLADQGLCKPLACDSSPQMELDLRDSLVDTWRTLDESVMKEIEKDVRRIGEGEMAPELVQWHRGSLRRVLRAYACGHNRSTGYCQSLSPFVWTLLKVMLSEEDVFWVLAALVDDRLCGYTTYLMHGLRLDLELLGTLAARRTPRLTAFLASAGVNLEAYTGQWLLTLFGGIFPEPLALRVMDLVLLEGRTALLAVALGFLRCAERAILETVASVPSKDLKSAGFIYATSVLSCRGDFSVDSTMLIKMAYIERRRMTQADEDLRLMQAAHLKQMLPVFKTRIGSILQHLSVSMGSTRLAADEAKKIAEAFLANAMMCADNPELYSIKKTKLPDMILTLSSDSSKKSKSVVKKQVSSTFDSKDGTMCFVKVLAVIVARSRQSAVRYRAAHTGPSTFDAL</sequence>
<accession>A0AAE0GDN1</accession>
<dbReference type="GO" id="GO:0005096">
    <property type="term" value="F:GTPase activator activity"/>
    <property type="evidence" value="ECO:0007669"/>
    <property type="project" value="TreeGrafter"/>
</dbReference>
<keyword evidence="3" id="KW-1185">Reference proteome</keyword>
<dbReference type="PANTHER" id="PTHR47219:SF20">
    <property type="entry name" value="TBC1 DOMAIN FAMILY MEMBER 2B"/>
    <property type="match status" value="1"/>
</dbReference>
<feature type="domain" description="Rab-GAP TBC" evidence="1">
    <location>
        <begin position="106"/>
        <end position="273"/>
    </location>
</feature>
<dbReference type="EMBL" id="LGRX02006832">
    <property type="protein sequence ID" value="KAK3276008.1"/>
    <property type="molecule type" value="Genomic_DNA"/>
</dbReference>
<dbReference type="InterPro" id="IPR035969">
    <property type="entry name" value="Rab-GAP_TBC_sf"/>
</dbReference>
<evidence type="ECO:0000313" key="2">
    <source>
        <dbReference type="EMBL" id="KAK3276008.1"/>
    </source>
</evidence>
<organism evidence="2 3">
    <name type="scientific">Cymbomonas tetramitiformis</name>
    <dbReference type="NCBI Taxonomy" id="36881"/>
    <lineage>
        <taxon>Eukaryota</taxon>
        <taxon>Viridiplantae</taxon>
        <taxon>Chlorophyta</taxon>
        <taxon>Pyramimonadophyceae</taxon>
        <taxon>Pyramimonadales</taxon>
        <taxon>Pyramimonadaceae</taxon>
        <taxon>Cymbomonas</taxon>
    </lineage>
</organism>
<protein>
    <recommendedName>
        <fullName evidence="1">Rab-GAP TBC domain-containing protein</fullName>
    </recommendedName>
</protein>
<dbReference type="Proteomes" id="UP001190700">
    <property type="component" value="Unassembled WGS sequence"/>
</dbReference>
<gene>
    <name evidence="2" type="ORF">CYMTET_15893</name>
</gene>
<dbReference type="AlphaFoldDB" id="A0AAE0GDN1"/>
<comment type="caution">
    <text evidence="2">The sequence shown here is derived from an EMBL/GenBank/DDBJ whole genome shotgun (WGS) entry which is preliminary data.</text>
</comment>
<dbReference type="PROSITE" id="PS50086">
    <property type="entry name" value="TBC_RABGAP"/>
    <property type="match status" value="1"/>
</dbReference>
<dbReference type="InterPro" id="IPR050302">
    <property type="entry name" value="Rab_GAP_TBC_domain"/>
</dbReference>